<evidence type="ECO:0000256" key="1">
    <source>
        <dbReference type="SAM" id="MobiDB-lite"/>
    </source>
</evidence>
<dbReference type="Gene3D" id="2.60.40.180">
    <property type="entry name" value="Transthyretin/hydroxyisourate hydrolase domain"/>
    <property type="match status" value="1"/>
</dbReference>
<comment type="caution">
    <text evidence="3">The sequence shown here is derived from an EMBL/GenBank/DDBJ whole genome shotgun (WGS) entry which is preliminary data.</text>
</comment>
<feature type="region of interest" description="Disordered" evidence="1">
    <location>
        <begin position="80"/>
        <end position="103"/>
    </location>
</feature>
<keyword evidence="4" id="KW-1185">Reference proteome</keyword>
<gene>
    <name evidence="3" type="ORF">GX50_07830</name>
</gene>
<proteinExistence type="predicted"/>
<evidence type="ECO:0000313" key="3">
    <source>
        <dbReference type="EMBL" id="PGH29427.1"/>
    </source>
</evidence>
<dbReference type="PANTHER" id="PTHR10395:SF7">
    <property type="entry name" value="5-HYDROXYISOURATE HYDROLASE"/>
    <property type="match status" value="1"/>
</dbReference>
<dbReference type="InterPro" id="IPR036817">
    <property type="entry name" value="Transthyretin/HIU_hydrolase_sf"/>
</dbReference>
<evidence type="ECO:0000313" key="4">
    <source>
        <dbReference type="Proteomes" id="UP000226031"/>
    </source>
</evidence>
<accession>A0A2B7Z9D6</accession>
<reference evidence="3 4" key="1">
    <citation type="submission" date="2017-10" db="EMBL/GenBank/DDBJ databases">
        <title>Comparative genomics in systemic dimorphic fungi from Ajellomycetaceae.</title>
        <authorList>
            <person name="Munoz J.F."/>
            <person name="Mcewen J.G."/>
            <person name="Clay O.K."/>
            <person name="Cuomo C.A."/>
        </authorList>
    </citation>
    <scope>NUCLEOTIDE SEQUENCE [LARGE SCALE GENOMIC DNA]</scope>
    <source>
        <strain evidence="3 4">UAMH4076</strain>
    </source>
</reference>
<name>A0A2B7Z9D6_9EURO</name>
<feature type="domain" description="Transthyretin/hydroxyisourate hydrolase" evidence="2">
    <location>
        <begin position="94"/>
        <end position="184"/>
    </location>
</feature>
<organism evidence="3 4">
    <name type="scientific">[Emmonsia] crescens</name>
    <dbReference type="NCBI Taxonomy" id="73230"/>
    <lineage>
        <taxon>Eukaryota</taxon>
        <taxon>Fungi</taxon>
        <taxon>Dikarya</taxon>
        <taxon>Ascomycota</taxon>
        <taxon>Pezizomycotina</taxon>
        <taxon>Eurotiomycetes</taxon>
        <taxon>Eurotiomycetidae</taxon>
        <taxon>Onygenales</taxon>
        <taxon>Ajellomycetaceae</taxon>
        <taxon>Emergomyces</taxon>
    </lineage>
</organism>
<dbReference type="SUPFAM" id="SSF49472">
    <property type="entry name" value="Transthyretin (synonym: prealbumin)"/>
    <property type="match status" value="1"/>
</dbReference>
<sequence>MADRDPITCHVLNTINGTPAPGLACTLTLHSILLPPGAPQPANLPATLHAATDADGRIKHWTPSSLSSSSSSSSTTAAATATAATTTSPSSTAAGSTTTPATTADRSIRSLLASIHEQHGGQQRSIWSLRIRNVGEWYAEQGVESFWPEVEVRFLVKGSERWDGWRHYHVPVLLGPWNYSTYRGS</sequence>
<dbReference type="InterPro" id="IPR023416">
    <property type="entry name" value="Transthyretin/HIU_hydrolase_d"/>
</dbReference>
<dbReference type="EMBL" id="PDND01000243">
    <property type="protein sequence ID" value="PGH29427.1"/>
    <property type="molecule type" value="Genomic_DNA"/>
</dbReference>
<dbReference type="Pfam" id="PF00576">
    <property type="entry name" value="Transthyretin"/>
    <property type="match status" value="2"/>
</dbReference>
<dbReference type="GO" id="GO:0006144">
    <property type="term" value="P:purine nucleobase metabolic process"/>
    <property type="evidence" value="ECO:0007669"/>
    <property type="project" value="TreeGrafter"/>
</dbReference>
<dbReference type="STRING" id="73230.A0A2B7Z9D6"/>
<evidence type="ECO:0000259" key="2">
    <source>
        <dbReference type="Pfam" id="PF00576"/>
    </source>
</evidence>
<protein>
    <recommendedName>
        <fullName evidence="2">Transthyretin/hydroxyisourate hydrolase domain-containing protein</fullName>
    </recommendedName>
</protein>
<feature type="domain" description="Transthyretin/hydroxyisourate hydrolase" evidence="2">
    <location>
        <begin position="7"/>
        <end position="65"/>
    </location>
</feature>
<dbReference type="PANTHER" id="PTHR10395">
    <property type="entry name" value="URICASE AND TRANSTHYRETIN-RELATED"/>
    <property type="match status" value="1"/>
</dbReference>
<dbReference type="Proteomes" id="UP000226031">
    <property type="component" value="Unassembled WGS sequence"/>
</dbReference>
<dbReference type="VEuPathDB" id="FungiDB:EMCG_02963"/>
<dbReference type="AlphaFoldDB" id="A0A2B7Z9D6"/>